<dbReference type="PANTHER" id="PTHR42716">
    <property type="entry name" value="L-ASPARTATE OXIDASE"/>
    <property type="match status" value="1"/>
</dbReference>
<dbReference type="Proteomes" id="UP000317171">
    <property type="component" value="Chromosome"/>
</dbReference>
<keyword evidence="2" id="KW-1185">Reference proteome</keyword>
<gene>
    <name evidence="1" type="ORF">Pan241w_26860</name>
</gene>
<dbReference type="EMBL" id="CP036269">
    <property type="protein sequence ID" value="QDT42600.1"/>
    <property type="molecule type" value="Genomic_DNA"/>
</dbReference>
<proteinExistence type="predicted"/>
<dbReference type="PANTHER" id="PTHR42716:SF1">
    <property type="entry name" value="SLL0471 PROTEIN"/>
    <property type="match status" value="1"/>
</dbReference>
<dbReference type="KEGG" id="gaz:Pan241w_26860"/>
<organism evidence="1 2">
    <name type="scientific">Gimesia alba</name>
    <dbReference type="NCBI Taxonomy" id="2527973"/>
    <lineage>
        <taxon>Bacteria</taxon>
        <taxon>Pseudomonadati</taxon>
        <taxon>Planctomycetota</taxon>
        <taxon>Planctomycetia</taxon>
        <taxon>Planctomycetales</taxon>
        <taxon>Planctomycetaceae</taxon>
        <taxon>Gimesia</taxon>
    </lineage>
</organism>
<dbReference type="InterPro" id="IPR005288">
    <property type="entry name" value="NadB"/>
</dbReference>
<dbReference type="SUPFAM" id="SSF51905">
    <property type="entry name" value="FAD/NAD(P)-binding domain"/>
    <property type="match status" value="1"/>
</dbReference>
<dbReference type="GO" id="GO:0008734">
    <property type="term" value="F:L-aspartate oxidase activity"/>
    <property type="evidence" value="ECO:0007669"/>
    <property type="project" value="InterPro"/>
</dbReference>
<evidence type="ECO:0000313" key="1">
    <source>
        <dbReference type="EMBL" id="QDT42600.1"/>
    </source>
</evidence>
<dbReference type="AlphaFoldDB" id="A0A517RFH0"/>
<sequence>MQRRRFLQQCGIFGSGIFSLPFLQALQSRPCYASSSGELKADVVIIGAGLGGCAAVLAACRNGARVILTEPTDWIGGQISQQAVPPDEHKWIESFGRTESYAKLRTLIRDYYKQHYPLTSKAQQIANLNPGNGSVSRICHEPKVGIAALQSMLAPLVSSGQLTLLLNTHPVSASQTGDRIETVTCQTLGSEKPVTLHATYFIDASEEGDLLPLTGTEYVLGAESQSETGEPHAPAQANPANIQALTHCFAIDHQEGEDHTIERPAMYDFWKDHVPPLTPAWSGKILSLYYSHPRTLKPKELSFVPCGKETAPPKTKSLNLWLYRRMIDRNNFTPGSYASDITVINWPQNDYMLGNITDVTPAEREQHLNAAKQLSLSLLYWLQIEAPRPDGKQGWKGLRLRKDIVGTEDGLAKYPYIRESRRIKAELTIKEQDLTYTERLKVMGKDHKPLLAQPFADSVGIGYYHLDLHPSTGGDNYIDMGSVPFQIPLGAMIPQRVENLIPACKNIGTTHISNGCYRLHPVEWSIGEAAGALCAHAISQKTTPRQIRNDQRQLQDFQTTLTKQGIELEWSKLS</sequence>
<reference evidence="1 2" key="1">
    <citation type="submission" date="2019-02" db="EMBL/GenBank/DDBJ databases">
        <title>Deep-cultivation of Planctomycetes and their phenomic and genomic characterization uncovers novel biology.</title>
        <authorList>
            <person name="Wiegand S."/>
            <person name="Jogler M."/>
            <person name="Boedeker C."/>
            <person name="Pinto D."/>
            <person name="Vollmers J."/>
            <person name="Rivas-Marin E."/>
            <person name="Kohn T."/>
            <person name="Peeters S.H."/>
            <person name="Heuer A."/>
            <person name="Rast P."/>
            <person name="Oberbeckmann S."/>
            <person name="Bunk B."/>
            <person name="Jeske O."/>
            <person name="Meyerdierks A."/>
            <person name="Storesund J.E."/>
            <person name="Kallscheuer N."/>
            <person name="Luecker S."/>
            <person name="Lage O.M."/>
            <person name="Pohl T."/>
            <person name="Merkel B.J."/>
            <person name="Hornburger P."/>
            <person name="Mueller R.-W."/>
            <person name="Bruemmer F."/>
            <person name="Labrenz M."/>
            <person name="Spormann A.M."/>
            <person name="Op den Camp H."/>
            <person name="Overmann J."/>
            <person name="Amann R."/>
            <person name="Jetten M.S.M."/>
            <person name="Mascher T."/>
            <person name="Medema M.H."/>
            <person name="Devos D.P."/>
            <person name="Kaster A.-K."/>
            <person name="Ovreas L."/>
            <person name="Rohde M."/>
            <person name="Galperin M.Y."/>
            <person name="Jogler C."/>
        </authorList>
    </citation>
    <scope>NUCLEOTIDE SEQUENCE [LARGE SCALE GENOMIC DNA]</scope>
    <source>
        <strain evidence="1 2">Pan241w</strain>
    </source>
</reference>
<accession>A0A517RFH0</accession>
<dbReference type="InterPro" id="IPR036188">
    <property type="entry name" value="FAD/NAD-bd_sf"/>
</dbReference>
<name>A0A517RFH0_9PLAN</name>
<evidence type="ECO:0000313" key="2">
    <source>
        <dbReference type="Proteomes" id="UP000317171"/>
    </source>
</evidence>
<dbReference type="Pfam" id="PF12831">
    <property type="entry name" value="FAD_oxidored"/>
    <property type="match status" value="1"/>
</dbReference>
<dbReference type="GO" id="GO:0009435">
    <property type="term" value="P:NAD+ biosynthetic process"/>
    <property type="evidence" value="ECO:0007669"/>
    <property type="project" value="InterPro"/>
</dbReference>
<protein>
    <submittedName>
        <fullName evidence="1">Putative FAD-binding dehydrogenase</fullName>
    </submittedName>
</protein>
<dbReference type="RefSeq" id="WP_145216100.1">
    <property type="nucleotide sequence ID" value="NZ_CP036269.1"/>
</dbReference>
<dbReference type="OrthoDB" id="615715at2"/>
<dbReference type="Gene3D" id="3.50.50.60">
    <property type="entry name" value="FAD/NAD(P)-binding domain"/>
    <property type="match status" value="1"/>
</dbReference>